<organism evidence="1">
    <name type="scientific">hydrothermal vent metagenome</name>
    <dbReference type="NCBI Taxonomy" id="652676"/>
    <lineage>
        <taxon>unclassified sequences</taxon>
        <taxon>metagenomes</taxon>
        <taxon>ecological metagenomes</taxon>
    </lineage>
</organism>
<protein>
    <submittedName>
        <fullName evidence="1">Uncharacterized protein</fullName>
    </submittedName>
</protein>
<sequence>MFQKKSALNLILTIGLIVPAISIQARTGWSFSLFPIL</sequence>
<gene>
    <name evidence="1" type="ORF">MNBD_DELTA03-1514</name>
</gene>
<feature type="non-terminal residue" evidence="1">
    <location>
        <position position="37"/>
    </location>
</feature>
<reference evidence="1" key="1">
    <citation type="submission" date="2018-06" db="EMBL/GenBank/DDBJ databases">
        <authorList>
            <person name="Zhirakovskaya E."/>
        </authorList>
    </citation>
    <scope>NUCLEOTIDE SEQUENCE</scope>
</reference>
<dbReference type="EMBL" id="UOEX01000001">
    <property type="protein sequence ID" value="VAW32559.1"/>
    <property type="molecule type" value="Genomic_DNA"/>
</dbReference>
<dbReference type="AlphaFoldDB" id="A0A3B0V6S9"/>
<name>A0A3B0V6S9_9ZZZZ</name>
<proteinExistence type="predicted"/>
<accession>A0A3B0V6S9</accession>
<evidence type="ECO:0000313" key="1">
    <source>
        <dbReference type="EMBL" id="VAW32559.1"/>
    </source>
</evidence>